<evidence type="ECO:0000256" key="6">
    <source>
        <dbReference type="ARBA" id="ARBA00023211"/>
    </source>
</evidence>
<accession>A0A9W9RJX3</accession>
<evidence type="ECO:0000313" key="9">
    <source>
        <dbReference type="Proteomes" id="UP001147752"/>
    </source>
</evidence>
<name>A0A9W9RJX3_9EURO</name>
<evidence type="ECO:0000313" key="8">
    <source>
        <dbReference type="EMBL" id="KAJ5360229.1"/>
    </source>
</evidence>
<reference evidence="8" key="2">
    <citation type="journal article" date="2023" name="IMA Fungus">
        <title>Comparative genomic study of the Penicillium genus elucidates a diverse pangenome and 15 lateral gene transfer events.</title>
        <authorList>
            <person name="Petersen C."/>
            <person name="Sorensen T."/>
            <person name="Nielsen M.R."/>
            <person name="Sondergaard T.E."/>
            <person name="Sorensen J.L."/>
            <person name="Fitzpatrick D.A."/>
            <person name="Frisvad J.C."/>
            <person name="Nielsen K.L."/>
        </authorList>
    </citation>
    <scope>NUCLEOTIDE SEQUENCE</scope>
    <source>
        <strain evidence="8">IBT 3081</strain>
    </source>
</reference>
<proteinExistence type="predicted"/>
<evidence type="ECO:0000256" key="2">
    <source>
        <dbReference type="ARBA" id="ARBA00001946"/>
    </source>
</evidence>
<gene>
    <name evidence="8" type="ORF">N7517_009420</name>
</gene>
<dbReference type="PROSITE" id="PS51462">
    <property type="entry name" value="NUDIX"/>
    <property type="match status" value="1"/>
</dbReference>
<dbReference type="GO" id="GO:0046872">
    <property type="term" value="F:metal ion binding"/>
    <property type="evidence" value="ECO:0007669"/>
    <property type="project" value="UniProtKB-KW"/>
</dbReference>
<evidence type="ECO:0000256" key="4">
    <source>
        <dbReference type="ARBA" id="ARBA00022801"/>
    </source>
</evidence>
<dbReference type="GO" id="GO:0005739">
    <property type="term" value="C:mitochondrion"/>
    <property type="evidence" value="ECO:0007669"/>
    <property type="project" value="TreeGrafter"/>
</dbReference>
<sequence>MSLKSPDTRTDIPKPAPSASVILVSSTNEVLLLQRTKASSSFPSAHVFPGGNLALQDGDCPPAGDPKRHEDSISYRRAALRELFEESGVLLARDTSSGEMLTIDEKRREEGRKAIHNQSITFLEWLARENNGRATEPDTENLIPFTRWITPAGVPNRYTTQMYIYFLPIPDDHGQGLDADVSIHPCHDGGIEITDARFLESCAWLRKAQAGQVKLLPPQYFLLSLASQFLDTWSRSRQSLVALRRQRRRLLQFVNAGSPPWTQICISPTIDRTLSDGRALVRLDSPGPELEGSGRSGVKDVVMLARFDTEGPRDIEIIPKEGRTKESKL</sequence>
<keyword evidence="5" id="KW-0460">Magnesium</keyword>
<dbReference type="Proteomes" id="UP001147752">
    <property type="component" value="Unassembled WGS sequence"/>
</dbReference>
<comment type="cofactor">
    <cofactor evidence="1">
        <name>Mn(2+)</name>
        <dbReference type="ChEBI" id="CHEBI:29035"/>
    </cofactor>
</comment>
<evidence type="ECO:0000259" key="7">
    <source>
        <dbReference type="PROSITE" id="PS51462"/>
    </source>
</evidence>
<evidence type="ECO:0000256" key="5">
    <source>
        <dbReference type="ARBA" id="ARBA00022842"/>
    </source>
</evidence>
<dbReference type="PANTHER" id="PTHR12318">
    <property type="entry name" value="TESTOSTERONE-REGULATED PROTEIN RP2"/>
    <property type="match status" value="1"/>
</dbReference>
<organism evidence="8 9">
    <name type="scientific">Penicillium concentricum</name>
    <dbReference type="NCBI Taxonomy" id="293559"/>
    <lineage>
        <taxon>Eukaryota</taxon>
        <taxon>Fungi</taxon>
        <taxon>Dikarya</taxon>
        <taxon>Ascomycota</taxon>
        <taxon>Pezizomycotina</taxon>
        <taxon>Eurotiomycetes</taxon>
        <taxon>Eurotiomycetidae</taxon>
        <taxon>Eurotiales</taxon>
        <taxon>Aspergillaceae</taxon>
        <taxon>Penicillium</taxon>
    </lineage>
</organism>
<keyword evidence="4" id="KW-0378">Hydrolase</keyword>
<protein>
    <recommendedName>
        <fullName evidence="7">Nudix hydrolase domain-containing protein</fullName>
    </recommendedName>
</protein>
<dbReference type="EMBL" id="JAPZBT010000004">
    <property type="protein sequence ID" value="KAJ5360229.1"/>
    <property type="molecule type" value="Genomic_DNA"/>
</dbReference>
<dbReference type="InterPro" id="IPR039121">
    <property type="entry name" value="NUDT19"/>
</dbReference>
<keyword evidence="6" id="KW-0464">Manganese</keyword>
<dbReference type="GO" id="GO:0016818">
    <property type="term" value="F:hydrolase activity, acting on acid anhydrides, in phosphorus-containing anhydrides"/>
    <property type="evidence" value="ECO:0007669"/>
    <property type="project" value="InterPro"/>
</dbReference>
<comment type="caution">
    <text evidence="8">The sequence shown here is derived from an EMBL/GenBank/DDBJ whole genome shotgun (WGS) entry which is preliminary data.</text>
</comment>
<evidence type="ECO:0000256" key="3">
    <source>
        <dbReference type="ARBA" id="ARBA00022723"/>
    </source>
</evidence>
<dbReference type="InterPro" id="IPR000086">
    <property type="entry name" value="NUDIX_hydrolase_dom"/>
</dbReference>
<dbReference type="SUPFAM" id="SSF55811">
    <property type="entry name" value="Nudix"/>
    <property type="match status" value="1"/>
</dbReference>
<feature type="domain" description="Nudix hydrolase" evidence="7">
    <location>
        <begin position="13"/>
        <end position="231"/>
    </location>
</feature>
<dbReference type="Pfam" id="PF00293">
    <property type="entry name" value="NUDIX"/>
    <property type="match status" value="1"/>
</dbReference>
<dbReference type="GeneID" id="81466326"/>
<keyword evidence="3" id="KW-0479">Metal-binding</keyword>
<dbReference type="PANTHER" id="PTHR12318:SF0">
    <property type="entry name" value="ACYL-COENZYME A DIPHOSPHATASE NUDT19"/>
    <property type="match status" value="1"/>
</dbReference>
<dbReference type="CDD" id="cd18870">
    <property type="entry name" value="NUDIX_AcylCoAdiphos_Nudt19"/>
    <property type="match status" value="1"/>
</dbReference>
<evidence type="ECO:0000256" key="1">
    <source>
        <dbReference type="ARBA" id="ARBA00001936"/>
    </source>
</evidence>
<comment type="cofactor">
    <cofactor evidence="2">
        <name>Mg(2+)</name>
        <dbReference type="ChEBI" id="CHEBI:18420"/>
    </cofactor>
</comment>
<dbReference type="RefSeq" id="XP_056575715.1">
    <property type="nucleotide sequence ID" value="XM_056727143.1"/>
</dbReference>
<dbReference type="InterPro" id="IPR015797">
    <property type="entry name" value="NUDIX_hydrolase-like_dom_sf"/>
</dbReference>
<dbReference type="OrthoDB" id="1695362at2759"/>
<dbReference type="Gene3D" id="3.90.79.10">
    <property type="entry name" value="Nucleoside Triphosphate Pyrophosphohydrolase"/>
    <property type="match status" value="1"/>
</dbReference>
<keyword evidence="9" id="KW-1185">Reference proteome</keyword>
<reference evidence="8" key="1">
    <citation type="submission" date="2022-12" db="EMBL/GenBank/DDBJ databases">
        <authorList>
            <person name="Petersen C."/>
        </authorList>
    </citation>
    <scope>NUCLEOTIDE SEQUENCE</scope>
    <source>
        <strain evidence="8">IBT 3081</strain>
    </source>
</reference>
<dbReference type="AlphaFoldDB" id="A0A9W9RJX3"/>